<dbReference type="NCBIfam" id="TIGR01730">
    <property type="entry name" value="RND_mfp"/>
    <property type="match status" value="1"/>
</dbReference>
<comment type="subcellular location">
    <subcellularLocation>
        <location evidence="1">Cell membrane</location>
    </subcellularLocation>
</comment>
<protein>
    <submittedName>
        <fullName evidence="8">RND family efflux transporter, MFP subunit</fullName>
    </submittedName>
</protein>
<gene>
    <name evidence="8" type="ORF">SAMN02982989_2640</name>
</gene>
<dbReference type="Pfam" id="PF25944">
    <property type="entry name" value="Beta-barrel_RND"/>
    <property type="match status" value="1"/>
</dbReference>
<keyword evidence="3" id="KW-0813">Transport</keyword>
<evidence type="ECO:0000256" key="1">
    <source>
        <dbReference type="ARBA" id="ARBA00004236"/>
    </source>
</evidence>
<feature type="region of interest" description="Disordered" evidence="4">
    <location>
        <begin position="38"/>
        <end position="62"/>
    </location>
</feature>
<dbReference type="InterPro" id="IPR058627">
    <property type="entry name" value="MdtA-like_C"/>
</dbReference>
<dbReference type="Pfam" id="PF25967">
    <property type="entry name" value="RND-MFP_C"/>
    <property type="match status" value="1"/>
</dbReference>
<dbReference type="PANTHER" id="PTHR30469:SF36">
    <property type="entry name" value="BLL3903 PROTEIN"/>
    <property type="match status" value="1"/>
</dbReference>
<dbReference type="RefSeq" id="WP_085422793.1">
    <property type="nucleotide sequence ID" value="NZ_FXAF01000006.1"/>
</dbReference>
<dbReference type="Gene3D" id="2.40.50.100">
    <property type="match status" value="1"/>
</dbReference>
<evidence type="ECO:0000313" key="9">
    <source>
        <dbReference type="Proteomes" id="UP000192903"/>
    </source>
</evidence>
<evidence type="ECO:0000313" key="8">
    <source>
        <dbReference type="EMBL" id="SMF49495.1"/>
    </source>
</evidence>
<dbReference type="PANTHER" id="PTHR30469">
    <property type="entry name" value="MULTIDRUG RESISTANCE PROTEIN MDTA"/>
    <property type="match status" value="1"/>
</dbReference>
<feature type="domain" description="Multidrug resistance protein MdtA-like beta-barrel" evidence="6">
    <location>
        <begin position="233"/>
        <end position="311"/>
    </location>
</feature>
<comment type="similarity">
    <text evidence="2">Belongs to the membrane fusion protein (MFP) (TC 8.A.1) family.</text>
</comment>
<dbReference type="AlphaFoldDB" id="A0A1X7FB32"/>
<evidence type="ECO:0000256" key="4">
    <source>
        <dbReference type="SAM" id="MobiDB-lite"/>
    </source>
</evidence>
<dbReference type="InterPro" id="IPR058625">
    <property type="entry name" value="MdtA-like_BSH"/>
</dbReference>
<dbReference type="Gene3D" id="2.40.420.20">
    <property type="match status" value="1"/>
</dbReference>
<dbReference type="Gene3D" id="2.40.30.170">
    <property type="match status" value="1"/>
</dbReference>
<evidence type="ECO:0000256" key="3">
    <source>
        <dbReference type="ARBA" id="ARBA00022448"/>
    </source>
</evidence>
<evidence type="ECO:0000259" key="7">
    <source>
        <dbReference type="Pfam" id="PF25967"/>
    </source>
</evidence>
<keyword evidence="9" id="KW-1185">Reference proteome</keyword>
<proteinExistence type="inferred from homology"/>
<dbReference type="GO" id="GO:0015562">
    <property type="term" value="F:efflux transmembrane transporter activity"/>
    <property type="evidence" value="ECO:0007669"/>
    <property type="project" value="TreeGrafter"/>
</dbReference>
<dbReference type="STRING" id="464029.SAMN02982989_2640"/>
<evidence type="ECO:0000256" key="2">
    <source>
        <dbReference type="ARBA" id="ARBA00009477"/>
    </source>
</evidence>
<feature type="domain" description="Multidrug resistance protein MdtA-like C-terminal permuted SH3" evidence="7">
    <location>
        <begin position="319"/>
        <end position="375"/>
    </location>
</feature>
<dbReference type="Gene3D" id="1.10.287.470">
    <property type="entry name" value="Helix hairpin bin"/>
    <property type="match status" value="1"/>
</dbReference>
<dbReference type="EMBL" id="FXAF01000006">
    <property type="protein sequence ID" value="SMF49495.1"/>
    <property type="molecule type" value="Genomic_DNA"/>
</dbReference>
<feature type="compositionally biased region" description="Polar residues" evidence="4">
    <location>
        <begin position="38"/>
        <end position="47"/>
    </location>
</feature>
<evidence type="ECO:0000259" key="6">
    <source>
        <dbReference type="Pfam" id="PF25944"/>
    </source>
</evidence>
<evidence type="ECO:0000259" key="5">
    <source>
        <dbReference type="Pfam" id="PF25917"/>
    </source>
</evidence>
<sequence length="413" mass="42487">MKKIWIFAGVLIVAGAAGWEFRDRLPFLSSLIQQASADTGGSQAQTDQGQQRRRGGGGPPPTVKTVAATRTALPMDVTAAGSADADENTTIAAQEQGLVVSIAASDGASVKAGDLIAKLDDRTAKAALAKDEALLVRDQATLTQAETALARADDLVRRNAGTQQADDEARAARDTAAATVDADKAAIAADQVAVENTDIRAPFDGRLGDIALSTGAYVSAGTAIATIAKYDLIYVRFHLPEAYLGQLKQGPSLSTIAVDAVPQGGGTAARGTLSFFDNTVDPASGTILAKAKFDNPSGALWPGQSLNVTVHFESGRKDVVVPTVAVNPGVDTPFVYAVGEDKKVHVTPVKIARSNGPDTAIASGLSEGTHVVVEGQVQLFDGAVVTEQFGGDQANETASAGDDDQPVDVGEAQ</sequence>
<dbReference type="GO" id="GO:1990281">
    <property type="term" value="C:efflux pump complex"/>
    <property type="evidence" value="ECO:0007669"/>
    <property type="project" value="TreeGrafter"/>
</dbReference>
<dbReference type="SUPFAM" id="SSF111369">
    <property type="entry name" value="HlyD-like secretion proteins"/>
    <property type="match status" value="1"/>
</dbReference>
<dbReference type="OrthoDB" id="9783047at2"/>
<feature type="region of interest" description="Disordered" evidence="4">
    <location>
        <begin position="391"/>
        <end position="413"/>
    </location>
</feature>
<feature type="domain" description="Multidrug resistance protein MdtA-like barrel-sandwich hybrid" evidence="5">
    <location>
        <begin position="89"/>
        <end position="226"/>
    </location>
</feature>
<name>A0A1X7FB32_9HYPH</name>
<organism evidence="8 9">
    <name type="scientific">Xaviernesmea oryzae</name>
    <dbReference type="NCBI Taxonomy" id="464029"/>
    <lineage>
        <taxon>Bacteria</taxon>
        <taxon>Pseudomonadati</taxon>
        <taxon>Pseudomonadota</taxon>
        <taxon>Alphaproteobacteria</taxon>
        <taxon>Hyphomicrobiales</taxon>
        <taxon>Rhizobiaceae</taxon>
        <taxon>Rhizobium/Agrobacterium group</taxon>
        <taxon>Xaviernesmea</taxon>
    </lineage>
</organism>
<dbReference type="Proteomes" id="UP000192903">
    <property type="component" value="Unassembled WGS sequence"/>
</dbReference>
<reference evidence="9" key="1">
    <citation type="submission" date="2017-04" db="EMBL/GenBank/DDBJ databases">
        <authorList>
            <person name="Varghese N."/>
            <person name="Submissions S."/>
        </authorList>
    </citation>
    <scope>NUCLEOTIDE SEQUENCE [LARGE SCALE GENOMIC DNA]</scope>
    <source>
        <strain evidence="9">B4P</strain>
    </source>
</reference>
<dbReference type="Pfam" id="PF25917">
    <property type="entry name" value="BSH_RND"/>
    <property type="match status" value="1"/>
</dbReference>
<dbReference type="InterPro" id="IPR058626">
    <property type="entry name" value="MdtA-like_b-barrel"/>
</dbReference>
<accession>A0A1X7FB32</accession>
<dbReference type="InterPro" id="IPR006143">
    <property type="entry name" value="RND_pump_MFP"/>
</dbReference>